<dbReference type="EMBL" id="JAPQKS010000007">
    <property type="protein sequence ID" value="KAJ5219965.1"/>
    <property type="molecule type" value="Genomic_DNA"/>
</dbReference>
<dbReference type="Proteomes" id="UP001150941">
    <property type="component" value="Unassembled WGS sequence"/>
</dbReference>
<evidence type="ECO:0000313" key="2">
    <source>
        <dbReference type="Proteomes" id="UP001150941"/>
    </source>
</evidence>
<protein>
    <submittedName>
        <fullName evidence="1">Uncharacterized protein</fullName>
    </submittedName>
</protein>
<dbReference type="AlphaFoldDB" id="A0A9W9TFW5"/>
<dbReference type="GeneID" id="83205768"/>
<gene>
    <name evidence="1" type="ORF">N7468_009169</name>
</gene>
<proteinExistence type="predicted"/>
<reference evidence="1" key="2">
    <citation type="journal article" date="2023" name="IMA Fungus">
        <title>Comparative genomic study of the Penicillium genus elucidates a diverse pangenome and 15 lateral gene transfer events.</title>
        <authorList>
            <person name="Petersen C."/>
            <person name="Sorensen T."/>
            <person name="Nielsen M.R."/>
            <person name="Sondergaard T.E."/>
            <person name="Sorensen J.L."/>
            <person name="Fitzpatrick D.A."/>
            <person name="Frisvad J.C."/>
            <person name="Nielsen K.L."/>
        </authorList>
    </citation>
    <scope>NUCLEOTIDE SEQUENCE</scope>
    <source>
        <strain evidence="1">IBT 19713</strain>
    </source>
</reference>
<reference evidence="1" key="1">
    <citation type="submission" date="2022-11" db="EMBL/GenBank/DDBJ databases">
        <authorList>
            <person name="Petersen C."/>
        </authorList>
    </citation>
    <scope>NUCLEOTIDE SEQUENCE</scope>
    <source>
        <strain evidence="1">IBT 19713</strain>
    </source>
</reference>
<organism evidence="1 2">
    <name type="scientific">Penicillium chermesinum</name>
    <dbReference type="NCBI Taxonomy" id="63820"/>
    <lineage>
        <taxon>Eukaryota</taxon>
        <taxon>Fungi</taxon>
        <taxon>Dikarya</taxon>
        <taxon>Ascomycota</taxon>
        <taxon>Pezizomycotina</taxon>
        <taxon>Eurotiomycetes</taxon>
        <taxon>Eurotiomycetidae</taxon>
        <taxon>Eurotiales</taxon>
        <taxon>Aspergillaceae</taxon>
        <taxon>Penicillium</taxon>
    </lineage>
</organism>
<sequence>MSVATLIGISLQGALVEGIILQSISVATLVGITLQGALVEGIILQSIVDTTPINRVALQGICVATLVDSCVTFGCIA</sequence>
<dbReference type="RefSeq" id="XP_058326795.1">
    <property type="nucleotide sequence ID" value="XM_058478465.1"/>
</dbReference>
<evidence type="ECO:0000313" key="1">
    <source>
        <dbReference type="EMBL" id="KAJ5219965.1"/>
    </source>
</evidence>
<name>A0A9W9TFW5_9EURO</name>
<comment type="caution">
    <text evidence="1">The sequence shown here is derived from an EMBL/GenBank/DDBJ whole genome shotgun (WGS) entry which is preliminary data.</text>
</comment>
<keyword evidence="2" id="KW-1185">Reference proteome</keyword>
<accession>A0A9W9TFW5</accession>